<evidence type="ECO:0000256" key="1">
    <source>
        <dbReference type="SAM" id="Coils"/>
    </source>
</evidence>
<accession>A0A7C5L346</accession>
<dbReference type="InterPro" id="IPR006860">
    <property type="entry name" value="FecR"/>
</dbReference>
<name>A0A7C5L346_AQUAO</name>
<reference evidence="3" key="1">
    <citation type="journal article" date="2020" name="mSystems">
        <title>Genome- and Community-Level Interaction Insights into Carbon Utilization and Element Cycling Functions of Hydrothermarchaeota in Hydrothermal Sediment.</title>
        <authorList>
            <person name="Zhou Z."/>
            <person name="Liu Y."/>
            <person name="Xu W."/>
            <person name="Pan J."/>
            <person name="Luo Z.H."/>
            <person name="Li M."/>
        </authorList>
    </citation>
    <scope>NUCLEOTIDE SEQUENCE [LARGE SCALE GENOMIC DNA]</scope>
    <source>
        <strain evidence="3">HyVt-501</strain>
    </source>
</reference>
<organism evidence="3">
    <name type="scientific">Aquifex aeolicus</name>
    <dbReference type="NCBI Taxonomy" id="63363"/>
    <lineage>
        <taxon>Bacteria</taxon>
        <taxon>Pseudomonadati</taxon>
        <taxon>Aquificota</taxon>
        <taxon>Aquificia</taxon>
        <taxon>Aquificales</taxon>
        <taxon>Aquificaceae</taxon>
        <taxon>Aquifex</taxon>
    </lineage>
</organism>
<gene>
    <name evidence="3" type="ORF">ENJ61_04090</name>
</gene>
<evidence type="ECO:0000313" key="3">
    <source>
        <dbReference type="EMBL" id="HHJ64069.1"/>
    </source>
</evidence>
<dbReference type="AlphaFoldDB" id="A0A7C5L346"/>
<sequence length="242" mass="28274">MERRRERIMRFALLLVLLIGIALSGEEAGEVVRKKGRVKLYKNNSLSGNLITQTPVELHVKDILKTDFASMAFVKLLGVNKLVLMENSVLYIEGIDRVNFENGRALFQIRKRGESRGLKVRVKSVIIGIKGTRFMVTAQADQVGIYLKEGNLTVRKMVGEFIRYRKREEEAFEEFRREMEEGMRREEEEFERFKEETEREFREFVKEFELTAGKAVMIVGSEVRDVPIPPEVEEEFRLLDMF</sequence>
<evidence type="ECO:0000259" key="2">
    <source>
        <dbReference type="Pfam" id="PF04773"/>
    </source>
</evidence>
<feature type="domain" description="FecR protein" evidence="2">
    <location>
        <begin position="64"/>
        <end position="151"/>
    </location>
</feature>
<feature type="coiled-coil region" evidence="1">
    <location>
        <begin position="165"/>
        <end position="203"/>
    </location>
</feature>
<dbReference type="Pfam" id="PF04773">
    <property type="entry name" value="FecR"/>
    <property type="match status" value="1"/>
</dbReference>
<comment type="caution">
    <text evidence="3">The sequence shown here is derived from an EMBL/GenBank/DDBJ whole genome shotgun (WGS) entry which is preliminary data.</text>
</comment>
<keyword evidence="1" id="KW-0175">Coiled coil</keyword>
<proteinExistence type="predicted"/>
<dbReference type="Gene3D" id="2.60.120.1440">
    <property type="match status" value="1"/>
</dbReference>
<dbReference type="Proteomes" id="UP000885792">
    <property type="component" value="Unassembled WGS sequence"/>
</dbReference>
<dbReference type="EMBL" id="DRNB01000151">
    <property type="protein sequence ID" value="HHJ64069.1"/>
    <property type="molecule type" value="Genomic_DNA"/>
</dbReference>
<protein>
    <recommendedName>
        <fullName evidence="2">FecR protein domain-containing protein</fullName>
    </recommendedName>
</protein>